<dbReference type="Gene3D" id="1.20.870.10">
    <property type="entry name" value="Son of sevenless (SoS) protein Chain: S domain 1"/>
    <property type="match status" value="1"/>
</dbReference>
<dbReference type="SUPFAM" id="SSF54236">
    <property type="entry name" value="Ubiquitin-like"/>
    <property type="match status" value="1"/>
</dbReference>
<dbReference type="Pfam" id="PF00788">
    <property type="entry name" value="RA"/>
    <property type="match status" value="1"/>
</dbReference>
<feature type="region of interest" description="Disordered" evidence="3">
    <location>
        <begin position="575"/>
        <end position="638"/>
    </location>
</feature>
<dbReference type="SUPFAM" id="SSF48366">
    <property type="entry name" value="Ras GEF"/>
    <property type="match status" value="1"/>
</dbReference>
<dbReference type="InterPro" id="IPR023578">
    <property type="entry name" value="Ras_GEF_dom_sf"/>
</dbReference>
<accession>A0AAD7RIN9</accession>
<dbReference type="PROSITE" id="PS50212">
    <property type="entry name" value="RASGEF_NTER"/>
    <property type="match status" value="1"/>
</dbReference>
<reference evidence="7" key="1">
    <citation type="journal article" date="2023" name="Science">
        <title>Genome structures resolve the early diversification of teleost fishes.</title>
        <authorList>
            <person name="Parey E."/>
            <person name="Louis A."/>
            <person name="Montfort J."/>
            <person name="Bouchez O."/>
            <person name="Roques C."/>
            <person name="Iampietro C."/>
            <person name="Lluch J."/>
            <person name="Castinel A."/>
            <person name="Donnadieu C."/>
            <person name="Desvignes T."/>
            <person name="Floi Bucao C."/>
            <person name="Jouanno E."/>
            <person name="Wen M."/>
            <person name="Mejri S."/>
            <person name="Dirks R."/>
            <person name="Jansen H."/>
            <person name="Henkel C."/>
            <person name="Chen W.J."/>
            <person name="Zahm M."/>
            <person name="Cabau C."/>
            <person name="Klopp C."/>
            <person name="Thompson A.W."/>
            <person name="Robinson-Rechavi M."/>
            <person name="Braasch I."/>
            <person name="Lecointre G."/>
            <person name="Bobe J."/>
            <person name="Postlethwait J.H."/>
            <person name="Berthelot C."/>
            <person name="Roest Crollius H."/>
            <person name="Guiguen Y."/>
        </authorList>
    </citation>
    <scope>NUCLEOTIDE SEQUENCE</scope>
    <source>
        <strain evidence="7">NC1722</strain>
    </source>
</reference>
<feature type="region of interest" description="Disordered" evidence="3">
    <location>
        <begin position="671"/>
        <end position="700"/>
    </location>
</feature>
<feature type="domain" description="N-terminal Ras-GEF" evidence="6">
    <location>
        <begin position="118"/>
        <end position="248"/>
    </location>
</feature>
<evidence type="ECO:0000256" key="2">
    <source>
        <dbReference type="PROSITE-ProRule" id="PRU00168"/>
    </source>
</evidence>
<dbReference type="CDD" id="cd17209">
    <property type="entry name" value="RA_RalGDS"/>
    <property type="match status" value="1"/>
</dbReference>
<protein>
    <recommendedName>
        <fullName evidence="9">Ral guanine nucleotide dissociation stimulator</fullName>
    </recommendedName>
</protein>
<dbReference type="GO" id="GO:0007265">
    <property type="term" value="P:Ras protein signal transduction"/>
    <property type="evidence" value="ECO:0007669"/>
    <property type="project" value="TreeGrafter"/>
</dbReference>
<dbReference type="InterPro" id="IPR001895">
    <property type="entry name" value="RASGEF_cat_dom"/>
</dbReference>
<dbReference type="PROSITE" id="PS00720">
    <property type="entry name" value="RASGEF"/>
    <property type="match status" value="1"/>
</dbReference>
<dbReference type="InterPro" id="IPR036964">
    <property type="entry name" value="RASGEF_cat_dom_sf"/>
</dbReference>
<evidence type="ECO:0000256" key="1">
    <source>
        <dbReference type="ARBA" id="ARBA00022658"/>
    </source>
</evidence>
<keyword evidence="1 2" id="KW-0344">Guanine-nucleotide releasing factor</keyword>
<comment type="caution">
    <text evidence="7">The sequence shown here is derived from an EMBL/GenBank/DDBJ whole genome shotgun (WGS) entry which is preliminary data.</text>
</comment>
<dbReference type="CDD" id="cd06224">
    <property type="entry name" value="REM"/>
    <property type="match status" value="1"/>
</dbReference>
<feature type="compositionally biased region" description="Low complexity" evidence="3">
    <location>
        <begin position="581"/>
        <end position="612"/>
    </location>
</feature>
<evidence type="ECO:0000313" key="8">
    <source>
        <dbReference type="Proteomes" id="UP001221898"/>
    </source>
</evidence>
<dbReference type="InterPro" id="IPR019804">
    <property type="entry name" value="Ras_G-nucl-exch_fac_CS"/>
</dbReference>
<dbReference type="PANTHER" id="PTHR23113">
    <property type="entry name" value="GUANINE NUCLEOTIDE EXCHANGE FACTOR"/>
    <property type="match status" value="1"/>
</dbReference>
<dbReference type="FunFam" id="1.10.840.10:FF:000005">
    <property type="entry name" value="Ral guanine nucleotide dissociation stimulator isoform 1"/>
    <property type="match status" value="1"/>
</dbReference>
<evidence type="ECO:0000259" key="4">
    <source>
        <dbReference type="PROSITE" id="PS50009"/>
    </source>
</evidence>
<dbReference type="PROSITE" id="PS50200">
    <property type="entry name" value="RA"/>
    <property type="match status" value="1"/>
</dbReference>
<dbReference type="InterPro" id="IPR000651">
    <property type="entry name" value="Ras-like_Gua-exchang_fac_N"/>
</dbReference>
<feature type="compositionally biased region" description="Low complexity" evidence="3">
    <location>
        <begin position="671"/>
        <end position="684"/>
    </location>
</feature>
<dbReference type="InterPro" id="IPR015758">
    <property type="entry name" value="RalGDS_RA"/>
</dbReference>
<dbReference type="Gene3D" id="1.10.840.10">
    <property type="entry name" value="Ras guanine-nucleotide exchange factors catalytic domain"/>
    <property type="match status" value="1"/>
</dbReference>
<dbReference type="SMART" id="SM00147">
    <property type="entry name" value="RasGEF"/>
    <property type="match status" value="1"/>
</dbReference>
<sequence length="837" mass="93891">MVFLIGMQSDAQSVKAGSADVLFDASAWRIRSIWDAVRLEVAQDASPVVLHSVTQLDPDLPQSESSTQEIGEEVEEGAVYTITLRRVQLHHHHAAASKGQRWLGAESDSALSLYETCRVRTIKAGTLERLVEYMLSAFRGKDSTYVTIFLCTYRSFATTKQVLDLLLNRYAKLQHMSSAEGHRLTHDDRIELKNTISSILGAWLDQYSEDFWKPPDYSCLRRLLSYLHQNFPGSDLERRACNLLAQFHRRQHRELEQEVLEHTPCPFAMPEENGFEDDRPDFLAFDPTLVAEQFTLMDAELFKKVVPYHCLGNIWSQRDKKGKEHLAPSVRATVAQFNCVTNCVITTCLSERALKPAQRAKLLERWIEVARECRILKNFSSLRSILSALQCNPVHRLKRTWDEVSRENLRIFLELSEIFSDENNHSLSRELLIKEGTSKFATLEINPKRAQKRHQQPRDLSVMQGTIPYLGTFLTDLVMMDTAMKDYLDGGLINFEKRRKEFEVIAQIKLLQLACNNYNFTRNTHFRAWLSNVDKLTEAESYSQSCEIEPLSESASNTLKAKKNTGIIKRWSDRQPVAEPGCSSCAGGDSGDSLSVTSAGSSSSDVEDVNVSFISESPDAHDKKTSTPSVKHSITALGRGGPLADLTPTFWESTSLSSLDISGMCSGSSSASSSSVSSAPVPGSAHGHAHGPASRSHKRSVSGVSSYSSLSLPLYNQQVDDCCIIRVSLEVENGNMYKSILVTSQDKTPAVIRKAMVKHNLDRERPEEYELLQRISEEKELKIPDNANVFYAMNSSANYDFVLKRRGFPKAERAKLVSSSTLPRMKQKGLKIAKGIF</sequence>
<name>A0AAD7RIN9_9TELE</name>
<dbReference type="Pfam" id="PF00618">
    <property type="entry name" value="RasGEF_N"/>
    <property type="match status" value="1"/>
</dbReference>
<proteinExistence type="predicted"/>
<dbReference type="SMART" id="SM00314">
    <property type="entry name" value="RA"/>
    <property type="match status" value="1"/>
</dbReference>
<dbReference type="EMBL" id="JAINUG010000262">
    <property type="protein sequence ID" value="KAJ8384909.1"/>
    <property type="molecule type" value="Genomic_DNA"/>
</dbReference>
<dbReference type="Gene3D" id="3.10.20.90">
    <property type="entry name" value="Phosphatidylinositol 3-kinase Catalytic Subunit, Chain A, domain 1"/>
    <property type="match status" value="1"/>
</dbReference>
<evidence type="ECO:0000313" key="7">
    <source>
        <dbReference type="EMBL" id="KAJ8384909.1"/>
    </source>
</evidence>
<dbReference type="GO" id="GO:0005886">
    <property type="term" value="C:plasma membrane"/>
    <property type="evidence" value="ECO:0007669"/>
    <property type="project" value="TreeGrafter"/>
</dbReference>
<evidence type="ECO:0000259" key="6">
    <source>
        <dbReference type="PROSITE" id="PS50212"/>
    </source>
</evidence>
<dbReference type="AlphaFoldDB" id="A0AAD7RIN9"/>
<dbReference type="InterPro" id="IPR029071">
    <property type="entry name" value="Ubiquitin-like_domsf"/>
</dbReference>
<evidence type="ECO:0000259" key="5">
    <source>
        <dbReference type="PROSITE" id="PS50200"/>
    </source>
</evidence>
<dbReference type="Proteomes" id="UP001221898">
    <property type="component" value="Unassembled WGS sequence"/>
</dbReference>
<keyword evidence="8" id="KW-1185">Reference proteome</keyword>
<dbReference type="InterPro" id="IPR000159">
    <property type="entry name" value="RA_dom"/>
</dbReference>
<evidence type="ECO:0000256" key="3">
    <source>
        <dbReference type="SAM" id="MobiDB-lite"/>
    </source>
</evidence>
<dbReference type="FunFam" id="3.10.20.90:FF:000042">
    <property type="entry name" value="Ral guanine nucleotide dissociation stimulator isoform 1"/>
    <property type="match status" value="1"/>
</dbReference>
<dbReference type="CDD" id="cd00155">
    <property type="entry name" value="RasGEF"/>
    <property type="match status" value="1"/>
</dbReference>
<dbReference type="PANTHER" id="PTHR23113:SF35">
    <property type="entry name" value="RAL GUANINE NUCLEOTIDE DISSOCIATION STIMULATOR"/>
    <property type="match status" value="1"/>
</dbReference>
<dbReference type="PROSITE" id="PS50009">
    <property type="entry name" value="RASGEF_CAT"/>
    <property type="match status" value="1"/>
</dbReference>
<organism evidence="7 8">
    <name type="scientific">Aldrovandia affinis</name>
    <dbReference type="NCBI Taxonomy" id="143900"/>
    <lineage>
        <taxon>Eukaryota</taxon>
        <taxon>Metazoa</taxon>
        <taxon>Chordata</taxon>
        <taxon>Craniata</taxon>
        <taxon>Vertebrata</taxon>
        <taxon>Euteleostomi</taxon>
        <taxon>Actinopterygii</taxon>
        <taxon>Neopterygii</taxon>
        <taxon>Teleostei</taxon>
        <taxon>Notacanthiformes</taxon>
        <taxon>Halosauridae</taxon>
        <taxon>Aldrovandia</taxon>
    </lineage>
</organism>
<feature type="domain" description="Ras-GEF" evidence="4">
    <location>
        <begin position="286"/>
        <end position="551"/>
    </location>
</feature>
<gene>
    <name evidence="7" type="ORF">AAFF_G00197170</name>
</gene>
<dbReference type="SMART" id="SM00229">
    <property type="entry name" value="RasGEFN"/>
    <property type="match status" value="1"/>
</dbReference>
<dbReference type="GO" id="GO:0005085">
    <property type="term" value="F:guanyl-nucleotide exchange factor activity"/>
    <property type="evidence" value="ECO:0007669"/>
    <property type="project" value="UniProtKB-KW"/>
</dbReference>
<feature type="domain" description="Ras-associating" evidence="5">
    <location>
        <begin position="721"/>
        <end position="808"/>
    </location>
</feature>
<dbReference type="InterPro" id="IPR008937">
    <property type="entry name" value="Ras-like_GEF"/>
</dbReference>
<dbReference type="Pfam" id="PF00617">
    <property type="entry name" value="RasGEF"/>
    <property type="match status" value="1"/>
</dbReference>
<evidence type="ECO:0008006" key="9">
    <source>
        <dbReference type="Google" id="ProtNLM"/>
    </source>
</evidence>